<accession>A0A6J6ZFT6</accession>
<comment type="similarity">
    <text evidence="8">Belongs to the ABC transporter superfamily. Drug exporter-1 (DrugE1) (TC 3.A.1.105) family.</text>
</comment>
<dbReference type="EMBL" id="CAFAAQ010000182">
    <property type="protein sequence ID" value="CAB4818506.1"/>
    <property type="molecule type" value="Genomic_DNA"/>
</dbReference>
<feature type="compositionally biased region" description="Polar residues" evidence="9">
    <location>
        <begin position="330"/>
        <end position="340"/>
    </location>
</feature>
<feature type="region of interest" description="Disordered" evidence="9">
    <location>
        <begin position="311"/>
        <end position="340"/>
    </location>
</feature>
<feature type="domain" description="ABC transporter" evidence="10">
    <location>
        <begin position="5"/>
        <end position="235"/>
    </location>
</feature>
<dbReference type="Gene3D" id="3.40.50.300">
    <property type="entry name" value="P-loop containing nucleotide triphosphate hydrolases"/>
    <property type="match status" value="1"/>
</dbReference>
<evidence type="ECO:0000256" key="8">
    <source>
        <dbReference type="ARBA" id="ARBA00049985"/>
    </source>
</evidence>
<keyword evidence="7" id="KW-0472">Membrane</keyword>
<dbReference type="Pfam" id="PF00005">
    <property type="entry name" value="ABC_tran"/>
    <property type="match status" value="1"/>
</dbReference>
<sequence>MPPIIEVENLHKSFGDTHALAGVSFQVERGSVLGLLGPNGAGKTTAVRVLATLLAPDQGTARVGGLDVSTQANAVRSIIGLTGQYAAVDEKLTGAENLRMVGRLLGMSSSQARSRATVLLERFDLSDAADRQVTTYSGGMRRRVDLAVSLVGSPEVLFLDEPTTGLDPASRSELWAITRELVADGTTVLLTTQYLDEADELADRIVVIDHGQVIEEGTADELKDRTGGRSLEIEFETSAELAAAASVLQPFSAKGELQQNEQDCLLSLSVDSDTALAVRAIAALTDAGLSPADFRLHRPSLDDVFMALTGHGTETEEQEGPDSIPGNAKSGDTNTEAMNS</sequence>
<evidence type="ECO:0000259" key="10">
    <source>
        <dbReference type="PROSITE" id="PS50893"/>
    </source>
</evidence>
<keyword evidence="3" id="KW-1003">Cell membrane</keyword>
<evidence type="ECO:0000313" key="14">
    <source>
        <dbReference type="EMBL" id="CAB5028964.1"/>
    </source>
</evidence>
<dbReference type="InterPro" id="IPR050763">
    <property type="entry name" value="ABC_transporter_ATP-binding"/>
</dbReference>
<gene>
    <name evidence="11" type="ORF">UFOPK2582_01754</name>
    <name evidence="12" type="ORF">UFOPK3046_01622</name>
    <name evidence="13" type="ORF">UFOPK3914_02012</name>
    <name evidence="14" type="ORF">UFOPK4173_00431</name>
    <name evidence="15" type="ORF">UFOPK4354_01844</name>
</gene>
<evidence type="ECO:0000313" key="15">
    <source>
        <dbReference type="EMBL" id="CAB5069161.1"/>
    </source>
</evidence>
<reference evidence="12" key="1">
    <citation type="submission" date="2020-05" db="EMBL/GenBank/DDBJ databases">
        <authorList>
            <person name="Chiriac C."/>
            <person name="Salcher M."/>
            <person name="Ghai R."/>
            <person name="Kavagutti S V."/>
        </authorList>
    </citation>
    <scope>NUCLEOTIDE SEQUENCE</scope>
</reference>
<dbReference type="GO" id="GO:0016887">
    <property type="term" value="F:ATP hydrolysis activity"/>
    <property type="evidence" value="ECO:0007669"/>
    <property type="project" value="InterPro"/>
</dbReference>
<dbReference type="NCBIfam" id="TIGR01188">
    <property type="entry name" value="drrA"/>
    <property type="match status" value="1"/>
</dbReference>
<dbReference type="PANTHER" id="PTHR42711:SF19">
    <property type="entry name" value="DOXORUBICIN RESISTANCE ATP-BINDING PROTEIN DRRA"/>
    <property type="match status" value="1"/>
</dbReference>
<keyword evidence="2" id="KW-0813">Transport</keyword>
<evidence type="ECO:0000256" key="4">
    <source>
        <dbReference type="ARBA" id="ARBA00022741"/>
    </source>
</evidence>
<dbReference type="InterPro" id="IPR003439">
    <property type="entry name" value="ABC_transporter-like_ATP-bd"/>
</dbReference>
<dbReference type="GO" id="GO:0005886">
    <property type="term" value="C:plasma membrane"/>
    <property type="evidence" value="ECO:0007669"/>
    <property type="project" value="UniProtKB-SubCell"/>
</dbReference>
<dbReference type="SMART" id="SM00382">
    <property type="entry name" value="AAA"/>
    <property type="match status" value="1"/>
</dbReference>
<dbReference type="EMBL" id="CAFBPW010000030">
    <property type="protein sequence ID" value="CAB5028964.1"/>
    <property type="molecule type" value="Genomic_DNA"/>
</dbReference>
<dbReference type="PROSITE" id="PS50893">
    <property type="entry name" value="ABC_TRANSPORTER_2"/>
    <property type="match status" value="1"/>
</dbReference>
<dbReference type="InterPro" id="IPR017871">
    <property type="entry name" value="ABC_transporter-like_CS"/>
</dbReference>
<evidence type="ECO:0000256" key="1">
    <source>
        <dbReference type="ARBA" id="ARBA00004413"/>
    </source>
</evidence>
<dbReference type="Pfam" id="PF13732">
    <property type="entry name" value="DrrA1-3_C"/>
    <property type="match status" value="1"/>
</dbReference>
<evidence type="ECO:0000256" key="3">
    <source>
        <dbReference type="ARBA" id="ARBA00022475"/>
    </source>
</evidence>
<dbReference type="InterPro" id="IPR025302">
    <property type="entry name" value="DrrA1/2-like_C"/>
</dbReference>
<protein>
    <submittedName>
        <fullName evidence="12">Unannotated protein</fullName>
    </submittedName>
</protein>
<dbReference type="EMBL" id="CAFBQW010000281">
    <property type="protein sequence ID" value="CAB5069161.1"/>
    <property type="molecule type" value="Genomic_DNA"/>
</dbReference>
<evidence type="ECO:0000256" key="9">
    <source>
        <dbReference type="SAM" id="MobiDB-lite"/>
    </source>
</evidence>
<evidence type="ECO:0000256" key="5">
    <source>
        <dbReference type="ARBA" id="ARBA00022840"/>
    </source>
</evidence>
<comment type="subcellular location">
    <subcellularLocation>
        <location evidence="1">Cell membrane</location>
        <topology evidence="1">Peripheral membrane protein</topology>
        <orientation evidence="1">Cytoplasmic side</orientation>
    </subcellularLocation>
</comment>
<dbReference type="PANTHER" id="PTHR42711">
    <property type="entry name" value="ABC TRANSPORTER ATP-BINDING PROTEIN"/>
    <property type="match status" value="1"/>
</dbReference>
<evidence type="ECO:0000313" key="11">
    <source>
        <dbReference type="EMBL" id="CAB4717693.1"/>
    </source>
</evidence>
<dbReference type="FunFam" id="3.40.50.300:FF:000589">
    <property type="entry name" value="ABC transporter, ATP-binding subunit"/>
    <property type="match status" value="1"/>
</dbReference>
<dbReference type="InterPro" id="IPR027417">
    <property type="entry name" value="P-loop_NTPase"/>
</dbReference>
<evidence type="ECO:0000256" key="7">
    <source>
        <dbReference type="ARBA" id="ARBA00023136"/>
    </source>
</evidence>
<dbReference type="SUPFAM" id="SSF52540">
    <property type="entry name" value="P-loop containing nucleoside triphosphate hydrolases"/>
    <property type="match status" value="1"/>
</dbReference>
<dbReference type="AlphaFoldDB" id="A0A6J6ZFT6"/>
<dbReference type="InterPro" id="IPR005894">
    <property type="entry name" value="DrrA"/>
</dbReference>
<dbReference type="InterPro" id="IPR003593">
    <property type="entry name" value="AAA+_ATPase"/>
</dbReference>
<evidence type="ECO:0000256" key="2">
    <source>
        <dbReference type="ARBA" id="ARBA00022448"/>
    </source>
</evidence>
<dbReference type="GO" id="GO:0043215">
    <property type="term" value="P:daunorubicin transport"/>
    <property type="evidence" value="ECO:0007669"/>
    <property type="project" value="InterPro"/>
</dbReference>
<proteinExistence type="inferred from homology"/>
<dbReference type="GO" id="GO:1900753">
    <property type="term" value="P:doxorubicin transport"/>
    <property type="evidence" value="ECO:0007669"/>
    <property type="project" value="InterPro"/>
</dbReference>
<keyword evidence="6" id="KW-1278">Translocase</keyword>
<dbReference type="PROSITE" id="PS00211">
    <property type="entry name" value="ABC_TRANSPORTER_1"/>
    <property type="match status" value="1"/>
</dbReference>
<dbReference type="EMBL" id="CAFBOG010000274">
    <property type="protein sequence ID" value="CAB4998869.1"/>
    <property type="molecule type" value="Genomic_DNA"/>
</dbReference>
<name>A0A6J6ZFT6_9ZZZZ</name>
<evidence type="ECO:0000313" key="12">
    <source>
        <dbReference type="EMBL" id="CAB4818506.1"/>
    </source>
</evidence>
<dbReference type="EMBL" id="CAEZXS010000299">
    <property type="protein sequence ID" value="CAB4717693.1"/>
    <property type="molecule type" value="Genomic_DNA"/>
</dbReference>
<dbReference type="GO" id="GO:0005524">
    <property type="term" value="F:ATP binding"/>
    <property type="evidence" value="ECO:0007669"/>
    <property type="project" value="UniProtKB-KW"/>
</dbReference>
<keyword evidence="5" id="KW-0067">ATP-binding</keyword>
<evidence type="ECO:0000313" key="13">
    <source>
        <dbReference type="EMBL" id="CAB4998869.1"/>
    </source>
</evidence>
<keyword evidence="4" id="KW-0547">Nucleotide-binding</keyword>
<evidence type="ECO:0000256" key="6">
    <source>
        <dbReference type="ARBA" id="ARBA00022967"/>
    </source>
</evidence>
<organism evidence="12">
    <name type="scientific">freshwater metagenome</name>
    <dbReference type="NCBI Taxonomy" id="449393"/>
    <lineage>
        <taxon>unclassified sequences</taxon>
        <taxon>metagenomes</taxon>
        <taxon>ecological metagenomes</taxon>
    </lineage>
</organism>